<name>W9HC81_FUSOX</name>
<gene>
    <name evidence="2" type="ORF">FOYG_17014</name>
</gene>
<dbReference type="AlphaFoldDB" id="W9HC81"/>
<dbReference type="Proteomes" id="UP000030753">
    <property type="component" value="Unassembled WGS sequence"/>
</dbReference>
<evidence type="ECO:0000313" key="2">
    <source>
        <dbReference type="EMBL" id="EWY79837.1"/>
    </source>
</evidence>
<proteinExistence type="predicted"/>
<sequence length="213" mass="24245">MTIIYNNDASRLIAVYAATEKGISENPGTGMWKELCADFDIPEDDVDMENLFIGDAVGRTASLGKVWMGLRDGRRLQLLGQELRTQRGHQYQTPEKYFLGAKPRSFAWDLDISDYPFPEPSNSGESGIVGKTNDKEGYGLILWATWAWFSVPETSGRSLESMDHLFELPWYKIGLYSNKDAKEKDQARDEKQRMAEENDAHRVEIKNKSQQVV</sequence>
<feature type="region of interest" description="Disordered" evidence="1">
    <location>
        <begin position="181"/>
        <end position="213"/>
    </location>
</feature>
<dbReference type="Gene3D" id="3.40.50.1000">
    <property type="entry name" value="HAD superfamily/HAD-like"/>
    <property type="match status" value="1"/>
</dbReference>
<dbReference type="HOGENOM" id="CLU_1294448_0_0_1"/>
<dbReference type="InterPro" id="IPR013954">
    <property type="entry name" value="PNK3P"/>
</dbReference>
<evidence type="ECO:0000313" key="3">
    <source>
        <dbReference type="Proteomes" id="UP000030753"/>
    </source>
</evidence>
<dbReference type="Pfam" id="PF08645">
    <property type="entry name" value="PNK3P"/>
    <property type="match status" value="1"/>
</dbReference>
<feature type="compositionally biased region" description="Basic and acidic residues" evidence="1">
    <location>
        <begin position="181"/>
        <end position="207"/>
    </location>
</feature>
<evidence type="ECO:0000256" key="1">
    <source>
        <dbReference type="SAM" id="MobiDB-lite"/>
    </source>
</evidence>
<reference evidence="2 3" key="1">
    <citation type="submission" date="2011-06" db="EMBL/GenBank/DDBJ databases">
        <title>The Genome Sequence of Fusarium oxysporum FOSC 3-a.</title>
        <authorList>
            <consortium name="The Broad Institute Genome Sequencing Platform"/>
            <person name="Ma L.-J."/>
            <person name="Gale L.R."/>
            <person name="Schwartz D.C."/>
            <person name="Zhou S."/>
            <person name="Corby-Kistler H."/>
            <person name="Young S.K."/>
            <person name="Zeng Q."/>
            <person name="Gargeya S."/>
            <person name="Fitzgerald M."/>
            <person name="Haas B."/>
            <person name="Abouelleil A."/>
            <person name="Alvarado L."/>
            <person name="Arachchi H.M."/>
            <person name="Berlin A."/>
            <person name="Brown A."/>
            <person name="Chapman S.B."/>
            <person name="Chen Z."/>
            <person name="Dunbar C."/>
            <person name="Freedman E."/>
            <person name="Gearin G."/>
            <person name="Gellesch M."/>
            <person name="Goldberg J."/>
            <person name="Griggs A."/>
            <person name="Gujja S."/>
            <person name="Heiman D."/>
            <person name="Howarth C."/>
            <person name="Larson L."/>
            <person name="Lui A."/>
            <person name="MacDonald P.J.P."/>
            <person name="Mehta T."/>
            <person name="Montmayeur A."/>
            <person name="Murphy C."/>
            <person name="Neiman D."/>
            <person name="Pearson M."/>
            <person name="Priest M."/>
            <person name="Roberts A."/>
            <person name="Saif S."/>
            <person name="Shea T."/>
            <person name="Shenoy N."/>
            <person name="Sisk P."/>
            <person name="Stolte C."/>
            <person name="Sykes S."/>
            <person name="Wortman J."/>
            <person name="Nusbaum C."/>
            <person name="Birren B."/>
        </authorList>
    </citation>
    <scope>NUCLEOTIDE SEQUENCE [LARGE SCALE GENOMIC DNA]</scope>
    <source>
        <strain evidence="3">FOSC 3-a</strain>
    </source>
</reference>
<accession>W9HC81</accession>
<organism evidence="2 3">
    <name type="scientific">Fusarium oxysporum NRRL 32931</name>
    <dbReference type="NCBI Taxonomy" id="660029"/>
    <lineage>
        <taxon>Eukaryota</taxon>
        <taxon>Fungi</taxon>
        <taxon>Dikarya</taxon>
        <taxon>Ascomycota</taxon>
        <taxon>Pezizomycotina</taxon>
        <taxon>Sordariomycetes</taxon>
        <taxon>Hypocreomycetidae</taxon>
        <taxon>Hypocreales</taxon>
        <taxon>Nectriaceae</taxon>
        <taxon>Fusarium</taxon>
        <taxon>Fusarium oxysporum species complex</taxon>
    </lineage>
</organism>
<dbReference type="EMBL" id="JH717854">
    <property type="protein sequence ID" value="EWY79837.1"/>
    <property type="molecule type" value="Genomic_DNA"/>
</dbReference>
<dbReference type="InterPro" id="IPR023214">
    <property type="entry name" value="HAD_sf"/>
</dbReference>
<protein>
    <submittedName>
        <fullName evidence="2">Uncharacterized protein</fullName>
    </submittedName>
</protein>